<keyword evidence="2" id="KW-0805">Transcription regulation</keyword>
<gene>
    <name evidence="7" type="primary">sigW_6</name>
    <name evidence="7" type="ORF">Pla8534_41720</name>
</gene>
<keyword evidence="4" id="KW-0804">Transcription</keyword>
<comment type="similarity">
    <text evidence="1">Belongs to the sigma-70 factor family. ECF subfamily.</text>
</comment>
<protein>
    <submittedName>
        <fullName evidence="7">ECF RNA polymerase sigma factor SigW</fullName>
    </submittedName>
</protein>
<dbReference type="OrthoDB" id="9797134at2"/>
<evidence type="ECO:0000256" key="3">
    <source>
        <dbReference type="ARBA" id="ARBA00023082"/>
    </source>
</evidence>
<proteinExistence type="inferred from homology"/>
<name>A0A518DWY9_9BACT</name>
<evidence type="ECO:0000313" key="8">
    <source>
        <dbReference type="Proteomes" id="UP000317648"/>
    </source>
</evidence>
<dbReference type="Proteomes" id="UP000317648">
    <property type="component" value="Chromosome"/>
</dbReference>
<keyword evidence="8" id="KW-1185">Reference proteome</keyword>
<dbReference type="InterPro" id="IPR039425">
    <property type="entry name" value="RNA_pol_sigma-70-like"/>
</dbReference>
<keyword evidence="3" id="KW-0731">Sigma factor</keyword>
<dbReference type="Gene3D" id="1.10.10.10">
    <property type="entry name" value="Winged helix-like DNA-binding domain superfamily/Winged helix DNA-binding domain"/>
    <property type="match status" value="1"/>
</dbReference>
<organism evidence="7 8">
    <name type="scientific">Lignipirellula cremea</name>
    <dbReference type="NCBI Taxonomy" id="2528010"/>
    <lineage>
        <taxon>Bacteria</taxon>
        <taxon>Pseudomonadati</taxon>
        <taxon>Planctomycetota</taxon>
        <taxon>Planctomycetia</taxon>
        <taxon>Pirellulales</taxon>
        <taxon>Pirellulaceae</taxon>
        <taxon>Lignipirellula</taxon>
    </lineage>
</organism>
<dbReference type="Pfam" id="PF04542">
    <property type="entry name" value="Sigma70_r2"/>
    <property type="match status" value="1"/>
</dbReference>
<evidence type="ECO:0000256" key="4">
    <source>
        <dbReference type="ARBA" id="ARBA00023163"/>
    </source>
</evidence>
<feature type="domain" description="RNA polymerase sigma factor 70 region 4 type 2" evidence="6">
    <location>
        <begin position="112"/>
        <end position="160"/>
    </location>
</feature>
<dbReference type="GO" id="GO:0016987">
    <property type="term" value="F:sigma factor activity"/>
    <property type="evidence" value="ECO:0007669"/>
    <property type="project" value="UniProtKB-KW"/>
</dbReference>
<feature type="domain" description="RNA polymerase sigma-70 region 2" evidence="5">
    <location>
        <begin position="18"/>
        <end position="81"/>
    </location>
</feature>
<dbReference type="PANTHER" id="PTHR43133:SF51">
    <property type="entry name" value="RNA POLYMERASE SIGMA FACTOR"/>
    <property type="match status" value="1"/>
</dbReference>
<sequence length="177" mass="20159">MPKPITDLDFDAILKSSQSHIRAYIAGMGVPSHEVDDVAQDVFLEFYKNLDKTPHDVAPERWLKGIARNLCMNHFRKQKRRSQLQKEALAELLSRVEPPLEQLFEQSGAAVALENCFSKLPPKSRDLLSMRYRDDLSSRRIAEALDSTAEAVRVSLHRIRNGLKNCISDSLSGEQWQ</sequence>
<dbReference type="InterPro" id="IPR013249">
    <property type="entry name" value="RNA_pol_sigma70_r4_t2"/>
</dbReference>
<dbReference type="AlphaFoldDB" id="A0A518DWY9"/>
<dbReference type="EMBL" id="CP036433">
    <property type="protein sequence ID" value="QDU96352.1"/>
    <property type="molecule type" value="Genomic_DNA"/>
</dbReference>
<accession>A0A518DWY9</accession>
<evidence type="ECO:0000256" key="2">
    <source>
        <dbReference type="ARBA" id="ARBA00023015"/>
    </source>
</evidence>
<dbReference type="InterPro" id="IPR007627">
    <property type="entry name" value="RNA_pol_sigma70_r2"/>
</dbReference>
<reference evidence="7 8" key="1">
    <citation type="submission" date="2019-02" db="EMBL/GenBank/DDBJ databases">
        <title>Deep-cultivation of Planctomycetes and their phenomic and genomic characterization uncovers novel biology.</title>
        <authorList>
            <person name="Wiegand S."/>
            <person name="Jogler M."/>
            <person name="Boedeker C."/>
            <person name="Pinto D."/>
            <person name="Vollmers J."/>
            <person name="Rivas-Marin E."/>
            <person name="Kohn T."/>
            <person name="Peeters S.H."/>
            <person name="Heuer A."/>
            <person name="Rast P."/>
            <person name="Oberbeckmann S."/>
            <person name="Bunk B."/>
            <person name="Jeske O."/>
            <person name="Meyerdierks A."/>
            <person name="Storesund J.E."/>
            <person name="Kallscheuer N."/>
            <person name="Luecker S."/>
            <person name="Lage O.M."/>
            <person name="Pohl T."/>
            <person name="Merkel B.J."/>
            <person name="Hornburger P."/>
            <person name="Mueller R.-W."/>
            <person name="Bruemmer F."/>
            <person name="Labrenz M."/>
            <person name="Spormann A.M."/>
            <person name="Op den Camp H."/>
            <person name="Overmann J."/>
            <person name="Amann R."/>
            <person name="Jetten M.S.M."/>
            <person name="Mascher T."/>
            <person name="Medema M.H."/>
            <person name="Devos D.P."/>
            <person name="Kaster A.-K."/>
            <person name="Ovreas L."/>
            <person name="Rohde M."/>
            <person name="Galperin M.Y."/>
            <person name="Jogler C."/>
        </authorList>
    </citation>
    <scope>NUCLEOTIDE SEQUENCE [LARGE SCALE GENOMIC DNA]</scope>
    <source>
        <strain evidence="7 8">Pla85_3_4</strain>
    </source>
</reference>
<dbReference type="Gene3D" id="1.10.1740.10">
    <property type="match status" value="1"/>
</dbReference>
<dbReference type="InterPro" id="IPR013325">
    <property type="entry name" value="RNA_pol_sigma_r2"/>
</dbReference>
<dbReference type="NCBIfam" id="TIGR02937">
    <property type="entry name" value="sigma70-ECF"/>
    <property type="match status" value="1"/>
</dbReference>
<dbReference type="RefSeq" id="WP_145054991.1">
    <property type="nucleotide sequence ID" value="NZ_CP036433.1"/>
</dbReference>
<evidence type="ECO:0000256" key="1">
    <source>
        <dbReference type="ARBA" id="ARBA00010641"/>
    </source>
</evidence>
<dbReference type="CDD" id="cd06171">
    <property type="entry name" value="Sigma70_r4"/>
    <property type="match status" value="1"/>
</dbReference>
<evidence type="ECO:0000313" key="7">
    <source>
        <dbReference type="EMBL" id="QDU96352.1"/>
    </source>
</evidence>
<dbReference type="GO" id="GO:0003677">
    <property type="term" value="F:DNA binding"/>
    <property type="evidence" value="ECO:0007669"/>
    <property type="project" value="InterPro"/>
</dbReference>
<evidence type="ECO:0000259" key="5">
    <source>
        <dbReference type="Pfam" id="PF04542"/>
    </source>
</evidence>
<dbReference type="SUPFAM" id="SSF88659">
    <property type="entry name" value="Sigma3 and sigma4 domains of RNA polymerase sigma factors"/>
    <property type="match status" value="1"/>
</dbReference>
<dbReference type="InterPro" id="IPR014284">
    <property type="entry name" value="RNA_pol_sigma-70_dom"/>
</dbReference>
<dbReference type="GO" id="GO:0006352">
    <property type="term" value="P:DNA-templated transcription initiation"/>
    <property type="evidence" value="ECO:0007669"/>
    <property type="project" value="InterPro"/>
</dbReference>
<dbReference type="KEGG" id="lcre:Pla8534_41720"/>
<dbReference type="InterPro" id="IPR036388">
    <property type="entry name" value="WH-like_DNA-bd_sf"/>
</dbReference>
<dbReference type="PANTHER" id="PTHR43133">
    <property type="entry name" value="RNA POLYMERASE ECF-TYPE SIGMA FACTO"/>
    <property type="match status" value="1"/>
</dbReference>
<dbReference type="Pfam" id="PF08281">
    <property type="entry name" value="Sigma70_r4_2"/>
    <property type="match status" value="1"/>
</dbReference>
<dbReference type="SUPFAM" id="SSF88946">
    <property type="entry name" value="Sigma2 domain of RNA polymerase sigma factors"/>
    <property type="match status" value="1"/>
</dbReference>
<evidence type="ECO:0000259" key="6">
    <source>
        <dbReference type="Pfam" id="PF08281"/>
    </source>
</evidence>
<dbReference type="InterPro" id="IPR013324">
    <property type="entry name" value="RNA_pol_sigma_r3/r4-like"/>
</dbReference>